<dbReference type="Proteomes" id="UP000823632">
    <property type="component" value="Unassembled WGS sequence"/>
</dbReference>
<dbReference type="EMBL" id="JADIND010000008">
    <property type="protein sequence ID" value="MBO8429826.1"/>
    <property type="molecule type" value="Genomic_DNA"/>
</dbReference>
<evidence type="ECO:0000313" key="1">
    <source>
        <dbReference type="EMBL" id="MBO8429826.1"/>
    </source>
</evidence>
<dbReference type="Pfam" id="PF13552">
    <property type="entry name" value="DUF4127"/>
    <property type="match status" value="1"/>
</dbReference>
<proteinExistence type="predicted"/>
<protein>
    <submittedName>
        <fullName evidence="1">DUF4127 family protein</fullName>
    </submittedName>
</protein>
<dbReference type="AlphaFoldDB" id="A0A9D9DNU5"/>
<reference evidence="1" key="2">
    <citation type="journal article" date="2021" name="PeerJ">
        <title>Extensive microbial diversity within the chicken gut microbiome revealed by metagenomics and culture.</title>
        <authorList>
            <person name="Gilroy R."/>
            <person name="Ravi A."/>
            <person name="Getino M."/>
            <person name="Pursley I."/>
            <person name="Horton D.L."/>
            <person name="Alikhan N.F."/>
            <person name="Baker D."/>
            <person name="Gharbi K."/>
            <person name="Hall N."/>
            <person name="Watson M."/>
            <person name="Adriaenssens E.M."/>
            <person name="Foster-Nyarko E."/>
            <person name="Jarju S."/>
            <person name="Secka A."/>
            <person name="Antonio M."/>
            <person name="Oren A."/>
            <person name="Chaudhuri R.R."/>
            <person name="La Ragione R."/>
            <person name="Hildebrand F."/>
            <person name="Pallen M.J."/>
        </authorList>
    </citation>
    <scope>NUCLEOTIDE SEQUENCE</scope>
    <source>
        <strain evidence="1">10192</strain>
    </source>
</reference>
<dbReference type="InterPro" id="IPR025394">
    <property type="entry name" value="DUF4127"/>
</dbReference>
<name>A0A9D9DNU5_9BACT</name>
<comment type="caution">
    <text evidence="1">The sequence shown here is derived from an EMBL/GenBank/DDBJ whole genome shotgun (WGS) entry which is preliminary data.</text>
</comment>
<sequence>MKLGFLPIDNRPVCYTLPQQIAAIDESIELFMPDRNLLGDLTKYADVYGIFNWLENLGEMDAIVLSLDTAAYGGLISSRRCPDSFEEIKEKIEKLKDILVKKNAKIYAFSSIMRISNNNINEEEKEYWNKWGKKIFEYSYQKHKTGYRITHEIPQDILDDYLATRKRNFEINKIYLDWQKEGIIDTLIFSKDDCAEFGFNVEEAETLEKLGGIVKTGADEIPLTLMARALGGDVAIAPIFSAPSYTHLISNYEDVSIEQSVKGQIELAGCRICEEKDADILLYINNFEDVQGEIVMNRPSKHFEGGWFAPERPYMIADVRFANGADNSFVEKIIKEGINKYNFYGYAAWNTSANTLGSLICAAKLRFLAKEFNLDAFKRLQAIRFLDDWAYQANVRQQISKTDKYEVEYYMHPFEEEISKLLNMKINAKYSFPWNRRFEVEVELN</sequence>
<gene>
    <name evidence="1" type="ORF">IAC76_00425</name>
</gene>
<organism evidence="1 2">
    <name type="scientific">Candidatus Scatousia excrementipullorum</name>
    <dbReference type="NCBI Taxonomy" id="2840936"/>
    <lineage>
        <taxon>Bacteria</taxon>
        <taxon>Candidatus Scatousia</taxon>
    </lineage>
</organism>
<evidence type="ECO:0000313" key="2">
    <source>
        <dbReference type="Proteomes" id="UP000823632"/>
    </source>
</evidence>
<accession>A0A9D9DNU5</accession>
<reference evidence="1" key="1">
    <citation type="submission" date="2020-10" db="EMBL/GenBank/DDBJ databases">
        <authorList>
            <person name="Gilroy R."/>
        </authorList>
    </citation>
    <scope>NUCLEOTIDE SEQUENCE</scope>
    <source>
        <strain evidence="1">10192</strain>
    </source>
</reference>